<dbReference type="EMBL" id="BMAV01022645">
    <property type="protein sequence ID" value="GFY77767.1"/>
    <property type="molecule type" value="Genomic_DNA"/>
</dbReference>
<dbReference type="GO" id="GO:0090729">
    <property type="term" value="F:toxin activity"/>
    <property type="evidence" value="ECO:0007669"/>
    <property type="project" value="UniProtKB-KW"/>
</dbReference>
<dbReference type="InterPro" id="IPR011990">
    <property type="entry name" value="TPR-like_helical_dom_sf"/>
</dbReference>
<dbReference type="GO" id="GO:0044231">
    <property type="term" value="C:host cell presynaptic membrane"/>
    <property type="evidence" value="ECO:0007669"/>
    <property type="project" value="UniProtKB-KW"/>
</dbReference>
<proteinExistence type="inferred from homology"/>
<evidence type="ECO:0000256" key="7">
    <source>
        <dbReference type="ARBA" id="ARBA00022656"/>
    </source>
</evidence>
<evidence type="ECO:0000256" key="9">
    <source>
        <dbReference type="ARBA" id="ARBA00022737"/>
    </source>
</evidence>
<evidence type="ECO:0000256" key="15">
    <source>
        <dbReference type="PROSITE-ProRule" id="PRU00023"/>
    </source>
</evidence>
<name>A0A8X7CU71_9ARAC</name>
<evidence type="ECO:0000256" key="10">
    <source>
        <dbReference type="ARBA" id="ARBA00022786"/>
    </source>
</evidence>
<evidence type="ECO:0000256" key="8">
    <source>
        <dbReference type="ARBA" id="ARBA00022699"/>
    </source>
</evidence>
<keyword evidence="10" id="KW-0833">Ubl conjugation pathway</keyword>
<gene>
    <name evidence="16" type="ORF">TNIN_53981</name>
</gene>
<evidence type="ECO:0000256" key="11">
    <source>
        <dbReference type="ARBA" id="ARBA00023028"/>
    </source>
</evidence>
<comment type="subcellular location">
    <subcellularLocation>
        <location evidence="2">Secreted</location>
    </subcellularLocation>
    <subcellularLocation>
        <location evidence="1">Target cell membrane</location>
    </subcellularLocation>
</comment>
<dbReference type="SUPFAM" id="SSF48452">
    <property type="entry name" value="TPR-like"/>
    <property type="match status" value="2"/>
</dbReference>
<feature type="repeat" description="ANK" evidence="15">
    <location>
        <begin position="514"/>
        <end position="546"/>
    </location>
</feature>
<comment type="caution">
    <text evidence="16">The sequence shown here is derived from an EMBL/GenBank/DDBJ whole genome shotgun (WGS) entry which is preliminary data.</text>
</comment>
<reference evidence="16" key="1">
    <citation type="submission" date="2020-08" db="EMBL/GenBank/DDBJ databases">
        <title>Multicomponent nature underlies the extraordinary mechanical properties of spider dragline silk.</title>
        <authorList>
            <person name="Kono N."/>
            <person name="Nakamura H."/>
            <person name="Mori M."/>
            <person name="Yoshida Y."/>
            <person name="Ohtoshi R."/>
            <person name="Malay A.D."/>
            <person name="Moran D.A.P."/>
            <person name="Tomita M."/>
            <person name="Numata K."/>
            <person name="Arakawa K."/>
        </authorList>
    </citation>
    <scope>NUCLEOTIDE SEQUENCE</scope>
</reference>
<dbReference type="GO" id="GO:0005576">
    <property type="term" value="C:extracellular region"/>
    <property type="evidence" value="ECO:0007669"/>
    <property type="project" value="UniProtKB-SubCell"/>
</dbReference>
<dbReference type="Gene3D" id="1.25.40.20">
    <property type="entry name" value="Ankyrin repeat-containing domain"/>
    <property type="match status" value="3"/>
</dbReference>
<keyword evidence="4" id="KW-0268">Exocytosis</keyword>
<evidence type="ECO:0000256" key="13">
    <source>
        <dbReference type="ARBA" id="ARBA00023298"/>
    </source>
</evidence>
<evidence type="ECO:0000313" key="17">
    <source>
        <dbReference type="Proteomes" id="UP000886998"/>
    </source>
</evidence>
<dbReference type="Pfam" id="PF13424">
    <property type="entry name" value="TPR_12"/>
    <property type="match status" value="1"/>
</dbReference>
<dbReference type="Pfam" id="PF13374">
    <property type="entry name" value="TPR_10"/>
    <property type="match status" value="1"/>
</dbReference>
<organism evidence="16 17">
    <name type="scientific">Trichonephila inaurata madagascariensis</name>
    <dbReference type="NCBI Taxonomy" id="2747483"/>
    <lineage>
        <taxon>Eukaryota</taxon>
        <taxon>Metazoa</taxon>
        <taxon>Ecdysozoa</taxon>
        <taxon>Arthropoda</taxon>
        <taxon>Chelicerata</taxon>
        <taxon>Arachnida</taxon>
        <taxon>Araneae</taxon>
        <taxon>Araneomorphae</taxon>
        <taxon>Entelegynae</taxon>
        <taxon>Araneoidea</taxon>
        <taxon>Nephilidae</taxon>
        <taxon>Trichonephila</taxon>
        <taxon>Trichonephila inaurata</taxon>
    </lineage>
</organism>
<evidence type="ECO:0000256" key="4">
    <source>
        <dbReference type="ARBA" id="ARBA00022483"/>
    </source>
</evidence>
<evidence type="ECO:0000256" key="14">
    <source>
        <dbReference type="ARBA" id="ARBA00038500"/>
    </source>
</evidence>
<dbReference type="SMART" id="SM00028">
    <property type="entry name" value="TPR"/>
    <property type="match status" value="5"/>
</dbReference>
<feature type="repeat" description="ANK" evidence="15">
    <location>
        <begin position="628"/>
        <end position="660"/>
    </location>
</feature>
<dbReference type="PRINTS" id="PR01415">
    <property type="entry name" value="ANKYRIN"/>
</dbReference>
<evidence type="ECO:0000256" key="1">
    <source>
        <dbReference type="ARBA" id="ARBA00004175"/>
    </source>
</evidence>
<dbReference type="PANTHER" id="PTHR24173:SF74">
    <property type="entry name" value="ANKYRIN REPEAT DOMAIN-CONTAINING PROTEIN 16"/>
    <property type="match status" value="1"/>
</dbReference>
<keyword evidence="13" id="KW-1053">Target membrane</keyword>
<keyword evidence="8" id="KW-0528">Neurotoxin</keyword>
<keyword evidence="6" id="KW-1052">Target cell membrane</keyword>
<dbReference type="PROSITE" id="PS50088">
    <property type="entry name" value="ANK_REPEAT"/>
    <property type="match status" value="4"/>
</dbReference>
<dbReference type="InterPro" id="IPR036770">
    <property type="entry name" value="Ankyrin_rpt-contain_sf"/>
</dbReference>
<keyword evidence="7" id="KW-0800">Toxin</keyword>
<dbReference type="Gene3D" id="1.25.40.10">
    <property type="entry name" value="Tetratricopeptide repeat domain"/>
    <property type="match status" value="3"/>
</dbReference>
<keyword evidence="17" id="KW-1185">Reference proteome</keyword>
<dbReference type="GO" id="GO:0044218">
    <property type="term" value="C:other organism cell membrane"/>
    <property type="evidence" value="ECO:0007669"/>
    <property type="project" value="UniProtKB-KW"/>
</dbReference>
<dbReference type="GO" id="GO:0006887">
    <property type="term" value="P:exocytosis"/>
    <property type="evidence" value="ECO:0007669"/>
    <property type="project" value="UniProtKB-KW"/>
</dbReference>
<keyword evidence="13" id="KW-0472">Membrane</keyword>
<evidence type="ECO:0000256" key="5">
    <source>
        <dbReference type="ARBA" id="ARBA00022525"/>
    </source>
</evidence>
<dbReference type="Proteomes" id="UP000886998">
    <property type="component" value="Unassembled WGS sequence"/>
</dbReference>
<dbReference type="Pfam" id="PF00023">
    <property type="entry name" value="Ank"/>
    <property type="match status" value="1"/>
</dbReference>
<evidence type="ECO:0000313" key="16">
    <source>
        <dbReference type="EMBL" id="GFY77767.1"/>
    </source>
</evidence>
<keyword evidence="12 15" id="KW-0040">ANK repeat</keyword>
<comment type="pathway">
    <text evidence="3">Protein modification; protein ubiquitination.</text>
</comment>
<dbReference type="Pfam" id="PF12796">
    <property type="entry name" value="Ank_2"/>
    <property type="match status" value="1"/>
</dbReference>
<dbReference type="PROSITE" id="PS50297">
    <property type="entry name" value="ANK_REP_REGION"/>
    <property type="match status" value="3"/>
</dbReference>
<evidence type="ECO:0000256" key="3">
    <source>
        <dbReference type="ARBA" id="ARBA00004906"/>
    </source>
</evidence>
<dbReference type="AlphaFoldDB" id="A0A8X7CU71"/>
<keyword evidence="9" id="KW-0677">Repeat</keyword>
<dbReference type="SMART" id="SM00248">
    <property type="entry name" value="ANK"/>
    <property type="match status" value="6"/>
</dbReference>
<evidence type="ECO:0000256" key="12">
    <source>
        <dbReference type="ARBA" id="ARBA00023043"/>
    </source>
</evidence>
<evidence type="ECO:0000256" key="2">
    <source>
        <dbReference type="ARBA" id="ARBA00004613"/>
    </source>
</evidence>
<sequence length="841" mass="96025">MEEYVIWALEMICVENHGVGAMEILFVSSYLAPGNIASDVLLSVITDSRSLSSAIELLKRHSLIERTGSETDFIIRKFTQSTIRKILKIVGLEKHFLFQILSKLRHQLVQVKYVDHLLSFLTHANEYQLFHKSIISARNLVLKNLVEQNRFQEAYSFSKEAFNFLRKNLGVAHPITLDFQNNITNLLGDMGKFAEAEKFLTSILKESIKSSNQTKELIIRHVLVKYLMEQCKYKEALTILETILGDENISEITHKIKLSAWNNYGFLLTEMGKVSEAYNILRDVLKRAREICDPEDDDISNTRMILAWILRKQRRYAKALEMYDEILYDRTQYLGELHFKTLKTKISSAMVFLYQKKYDQALLIYYDGINKLKRALGESHPEVLAVLVQIATVLLFKGEFDKAYEIYTDVHKKYKATSREKSKEILIVKLCIGAIHFVNGNLKEALGAFQEALEGFNHIFGPNHKDPIKVEALVRDLKFMISPVILGNRCSKVDLNENEITGKKDNDGCIPDYENKWPLHHSAENGDVNAVKELLLRGASYCQKDCDGREPLQLTSNEEIKHLLNLAKCLFRHVRNGNNCDILEYSAVIHARDRNGYSTLHWIAYHGNQSALRQILEAGVDITHVSNKGNTALHLAVSRGHTEIVEIMLQRAKRSELKKLLNTRTRMTGSGALHVAVQMGHLEIVKCLLKYGAVYDIRNNNLETPWHLSRDSLIDKILDDIHDLFPCARDGNGDAIVKLGRKGNDEIVAITGARNSQGHTLLQVAITNNHHDIADKLIKIMKESTEMEVDNRYRNSCSCDQTRSEFIIRVDVTDVISRDQTYENRRVTCLGCRADRQVALA</sequence>
<dbReference type="OrthoDB" id="6426572at2759"/>
<comment type="similarity">
    <text evidence="14">Belongs to the fem-1 family.</text>
</comment>
<feature type="repeat" description="ANK" evidence="15">
    <location>
        <begin position="595"/>
        <end position="627"/>
    </location>
</feature>
<keyword evidence="5" id="KW-0964">Secreted</keyword>
<dbReference type="InterPro" id="IPR019734">
    <property type="entry name" value="TPR_rpt"/>
</dbReference>
<feature type="repeat" description="ANK" evidence="15">
    <location>
        <begin position="668"/>
        <end position="700"/>
    </location>
</feature>
<dbReference type="InterPro" id="IPR002110">
    <property type="entry name" value="Ankyrin_rpt"/>
</dbReference>
<dbReference type="PANTHER" id="PTHR24173">
    <property type="entry name" value="ANKYRIN REPEAT CONTAINING"/>
    <property type="match status" value="1"/>
</dbReference>
<accession>A0A8X7CU71</accession>
<keyword evidence="11" id="KW-0638">Presynaptic neurotoxin</keyword>
<protein>
    <submittedName>
        <fullName evidence="16">Uncharacterized protein</fullName>
    </submittedName>
</protein>
<dbReference type="SUPFAM" id="SSF48403">
    <property type="entry name" value="Ankyrin repeat"/>
    <property type="match status" value="1"/>
</dbReference>
<evidence type="ECO:0000256" key="6">
    <source>
        <dbReference type="ARBA" id="ARBA00022537"/>
    </source>
</evidence>